<evidence type="ECO:0000313" key="1">
    <source>
        <dbReference type="EMBL" id="KXZ47078.1"/>
    </source>
</evidence>
<dbReference type="EMBL" id="LSYV01000039">
    <property type="protein sequence ID" value="KXZ47078.1"/>
    <property type="molecule type" value="Genomic_DNA"/>
</dbReference>
<accession>A0A150GB80</accession>
<comment type="caution">
    <text evidence="1">The sequence shown here is derived from an EMBL/GenBank/DDBJ whole genome shotgun (WGS) entry which is preliminary data.</text>
</comment>
<dbReference type="AlphaFoldDB" id="A0A150GB80"/>
<dbReference type="OrthoDB" id="538938at2759"/>
<reference evidence="2" key="1">
    <citation type="journal article" date="2016" name="Nat. Commun.">
        <title>The Gonium pectorale genome demonstrates co-option of cell cycle regulation during the evolution of multicellularity.</title>
        <authorList>
            <person name="Hanschen E.R."/>
            <person name="Marriage T.N."/>
            <person name="Ferris P.J."/>
            <person name="Hamaji T."/>
            <person name="Toyoda A."/>
            <person name="Fujiyama A."/>
            <person name="Neme R."/>
            <person name="Noguchi H."/>
            <person name="Minakuchi Y."/>
            <person name="Suzuki M."/>
            <person name="Kawai-Toyooka H."/>
            <person name="Smith D.R."/>
            <person name="Sparks H."/>
            <person name="Anderson J."/>
            <person name="Bakaric R."/>
            <person name="Luria V."/>
            <person name="Karger A."/>
            <person name="Kirschner M.W."/>
            <person name="Durand P.M."/>
            <person name="Michod R.E."/>
            <person name="Nozaki H."/>
            <person name="Olson B.J."/>
        </authorList>
    </citation>
    <scope>NUCLEOTIDE SEQUENCE [LARGE SCALE GENOMIC DNA]</scope>
    <source>
        <strain evidence="2">NIES-2863</strain>
    </source>
</reference>
<protein>
    <submittedName>
        <fullName evidence="1">Uncharacterized protein</fullName>
    </submittedName>
</protein>
<dbReference type="Proteomes" id="UP000075714">
    <property type="component" value="Unassembled WGS sequence"/>
</dbReference>
<evidence type="ECO:0000313" key="2">
    <source>
        <dbReference type="Proteomes" id="UP000075714"/>
    </source>
</evidence>
<sequence>MALAVDALTGSLEGQHRVDSKALSQLHAPEAQERCWRLAHNILVALRRLPPGPYMLRMDASNRVLELRSS</sequence>
<proteinExistence type="predicted"/>
<organism evidence="1 2">
    <name type="scientific">Gonium pectorale</name>
    <name type="common">Green alga</name>
    <dbReference type="NCBI Taxonomy" id="33097"/>
    <lineage>
        <taxon>Eukaryota</taxon>
        <taxon>Viridiplantae</taxon>
        <taxon>Chlorophyta</taxon>
        <taxon>core chlorophytes</taxon>
        <taxon>Chlorophyceae</taxon>
        <taxon>CS clade</taxon>
        <taxon>Chlamydomonadales</taxon>
        <taxon>Volvocaceae</taxon>
        <taxon>Gonium</taxon>
    </lineage>
</organism>
<name>A0A150GB80_GONPE</name>
<keyword evidence="2" id="KW-1185">Reference proteome</keyword>
<gene>
    <name evidence="1" type="ORF">GPECTOR_38g315</name>
</gene>